<reference evidence="1" key="1">
    <citation type="journal article" date="2013" name="J. Plant Res.">
        <title>Effect of fungi and light on seed germination of three Opuntia species from semiarid lands of central Mexico.</title>
        <authorList>
            <person name="Delgado-Sanchez P."/>
            <person name="Jimenez-Bremont J.F."/>
            <person name="Guerrero-Gonzalez Mde L."/>
            <person name="Flores J."/>
        </authorList>
    </citation>
    <scope>NUCLEOTIDE SEQUENCE</scope>
    <source>
        <tissue evidence="1">Cladode</tissue>
    </source>
</reference>
<dbReference type="AlphaFoldDB" id="A0A7C9AI94"/>
<name>A0A7C9AI94_OPUST</name>
<dbReference type="EMBL" id="GISG01235599">
    <property type="protein sequence ID" value="MBA4667497.1"/>
    <property type="molecule type" value="Transcribed_RNA"/>
</dbReference>
<proteinExistence type="predicted"/>
<organism evidence="1">
    <name type="scientific">Opuntia streptacantha</name>
    <name type="common">Prickly pear cactus</name>
    <name type="synonym">Opuntia cardona</name>
    <dbReference type="NCBI Taxonomy" id="393608"/>
    <lineage>
        <taxon>Eukaryota</taxon>
        <taxon>Viridiplantae</taxon>
        <taxon>Streptophyta</taxon>
        <taxon>Embryophyta</taxon>
        <taxon>Tracheophyta</taxon>
        <taxon>Spermatophyta</taxon>
        <taxon>Magnoliopsida</taxon>
        <taxon>eudicotyledons</taxon>
        <taxon>Gunneridae</taxon>
        <taxon>Pentapetalae</taxon>
        <taxon>Caryophyllales</taxon>
        <taxon>Cactineae</taxon>
        <taxon>Cactaceae</taxon>
        <taxon>Opuntioideae</taxon>
        <taxon>Opuntia</taxon>
    </lineage>
</organism>
<evidence type="ECO:0000313" key="1">
    <source>
        <dbReference type="EMBL" id="MBA4667497.1"/>
    </source>
</evidence>
<protein>
    <submittedName>
        <fullName evidence="1">Uncharacterized protein</fullName>
    </submittedName>
</protein>
<reference evidence="1" key="2">
    <citation type="submission" date="2020-07" db="EMBL/GenBank/DDBJ databases">
        <authorList>
            <person name="Vera ALvarez R."/>
            <person name="Arias-Moreno D.M."/>
            <person name="Jimenez-Jacinto V."/>
            <person name="Jimenez-Bremont J.F."/>
            <person name="Swaminathan K."/>
            <person name="Moose S.P."/>
            <person name="Guerrero-Gonzalez M.L."/>
            <person name="Marino-Ramirez L."/>
            <person name="Landsman D."/>
            <person name="Rodriguez-Kessler M."/>
            <person name="Delgado-Sanchez P."/>
        </authorList>
    </citation>
    <scope>NUCLEOTIDE SEQUENCE</scope>
    <source>
        <tissue evidence="1">Cladode</tissue>
    </source>
</reference>
<accession>A0A7C9AI94</accession>
<sequence length="103" mass="11989">MIKKKSVDILWISIRNIELRCSTIRDSYIPQSRSISWRLIHHITHMKITSWFYDNCGTAFIISNEARDPRIQIIFAFSYTINGEASGFICFCPELITLAFCLP</sequence>